<evidence type="ECO:0000313" key="4">
    <source>
        <dbReference type="Proteomes" id="UP000179807"/>
    </source>
</evidence>
<proteinExistence type="predicted"/>
<dbReference type="AlphaFoldDB" id="A0A1J4K6W3"/>
<evidence type="ECO:0000256" key="2">
    <source>
        <dbReference type="SAM" id="Phobius"/>
    </source>
</evidence>
<keyword evidence="2" id="KW-0812">Transmembrane</keyword>
<gene>
    <name evidence="3" type="ORF">TRFO_25176</name>
</gene>
<feature type="region of interest" description="Disordered" evidence="1">
    <location>
        <begin position="32"/>
        <end position="53"/>
    </location>
</feature>
<dbReference type="VEuPathDB" id="TrichDB:TRFO_25176"/>
<protein>
    <submittedName>
        <fullName evidence="3">Uncharacterized protein</fullName>
    </submittedName>
</protein>
<evidence type="ECO:0000313" key="3">
    <source>
        <dbReference type="EMBL" id="OHT06714.1"/>
    </source>
</evidence>
<feature type="transmembrane region" description="Helical" evidence="2">
    <location>
        <begin position="594"/>
        <end position="617"/>
    </location>
</feature>
<keyword evidence="2" id="KW-0472">Membrane</keyword>
<accession>A0A1J4K6W3</accession>
<reference evidence="3" key="1">
    <citation type="submission" date="2016-10" db="EMBL/GenBank/DDBJ databases">
        <authorList>
            <person name="Benchimol M."/>
            <person name="Almeida L.G."/>
            <person name="Vasconcelos A.T."/>
            <person name="Perreira-Neves A."/>
            <person name="Rosa I.A."/>
            <person name="Tasca T."/>
            <person name="Bogo M.R."/>
            <person name="de Souza W."/>
        </authorList>
    </citation>
    <scope>NUCLEOTIDE SEQUENCE [LARGE SCALE GENOMIC DNA]</scope>
    <source>
        <strain evidence="3">K</strain>
    </source>
</reference>
<organism evidence="3 4">
    <name type="scientific">Tritrichomonas foetus</name>
    <dbReference type="NCBI Taxonomy" id="1144522"/>
    <lineage>
        <taxon>Eukaryota</taxon>
        <taxon>Metamonada</taxon>
        <taxon>Parabasalia</taxon>
        <taxon>Tritrichomonadida</taxon>
        <taxon>Tritrichomonadidae</taxon>
        <taxon>Tritrichomonas</taxon>
    </lineage>
</organism>
<dbReference type="GeneID" id="94838894"/>
<keyword evidence="2" id="KW-1133">Transmembrane helix</keyword>
<dbReference type="EMBL" id="MLAK01000717">
    <property type="protein sequence ID" value="OHT06714.1"/>
    <property type="molecule type" value="Genomic_DNA"/>
</dbReference>
<dbReference type="Proteomes" id="UP000179807">
    <property type="component" value="Unassembled WGS sequence"/>
</dbReference>
<sequence>MLLFCILSFSISASDISDIITELADETVIQPQNSEYLSENPSKYSTNDEQNISTDEHEGTFSLIPDPEISNTQETIAHPTNQNSETVDSSDFVTGDITDTIEPPHNHTEEDTHDYTEEPTHVYTEEPTHVYTEEPTHVYTEEPTHVYTEEPTHVYTEEPTHDQTNESHSVYPTTIITTQNEEINETYESNPEEHTTQEENSTLASIDITSPNYPVITNSTDSSEIEEPSAFEESTVIETLRPVVVTSEAQTEIEPIPIETSLIPETEPIIDTTSIDSITPAPTQESPTVEPTYVYTSEKFCVCEGSSKCSSICGSNYEIVAIKDLGFVIKHASKNSLTIKLHGTTVTNYPTVLYDDINGKEFEIKTEDDEPAQYFHFTVENQSSRPKLLEIENIVVVVNFVESKLLELDENSTLYLQAENIELSDSQLVGSHNYTLIANNIESDLISLSDDSVITARFVKYAKISNDDINEMLLHDTAATISNGKHNVKVESLTENSDTLYVKTEAVKILIKVDDEVVDPFPLKLKIDDAKKVKITLDNSWKGVNNVHLLIDHGDADLEIVSSIPEYASLVDVDGDGDVYRNGEKDKKKLKTKYIIIIAVVCCVAFIALCVGIGFGIRYCKRKADKSGYQSNVILEPL</sequence>
<evidence type="ECO:0000256" key="1">
    <source>
        <dbReference type="SAM" id="MobiDB-lite"/>
    </source>
</evidence>
<keyword evidence="4" id="KW-1185">Reference proteome</keyword>
<name>A0A1J4K6W3_9EUKA</name>
<comment type="caution">
    <text evidence="3">The sequence shown here is derived from an EMBL/GenBank/DDBJ whole genome shotgun (WGS) entry which is preliminary data.</text>
</comment>
<dbReference type="RefSeq" id="XP_068359850.1">
    <property type="nucleotide sequence ID" value="XM_068504190.1"/>
</dbReference>